<evidence type="ECO:0000313" key="3">
    <source>
        <dbReference type="EMBL" id="RQH28823.1"/>
    </source>
</evidence>
<feature type="domain" description="Erythromycin biosynthesis protein CIII-like C-terminal" evidence="2">
    <location>
        <begin position="299"/>
        <end position="403"/>
    </location>
</feature>
<keyword evidence="4" id="KW-1185">Reference proteome</keyword>
<dbReference type="GO" id="GO:0005975">
    <property type="term" value="P:carbohydrate metabolic process"/>
    <property type="evidence" value="ECO:0007669"/>
    <property type="project" value="InterPro"/>
</dbReference>
<protein>
    <submittedName>
        <fullName evidence="3">Glycosyltransferase</fullName>
    </submittedName>
</protein>
<dbReference type="EMBL" id="RCBY01000202">
    <property type="protein sequence ID" value="RQH28823.1"/>
    <property type="molecule type" value="Genomic_DNA"/>
</dbReference>
<dbReference type="Pfam" id="PF03033">
    <property type="entry name" value="Glyco_transf_28"/>
    <property type="match status" value="1"/>
</dbReference>
<evidence type="ECO:0000259" key="1">
    <source>
        <dbReference type="Pfam" id="PF03033"/>
    </source>
</evidence>
<dbReference type="Gene3D" id="3.40.50.2000">
    <property type="entry name" value="Glycogen Phosphorylase B"/>
    <property type="match status" value="2"/>
</dbReference>
<dbReference type="CDD" id="cd03784">
    <property type="entry name" value="GT1_Gtf-like"/>
    <property type="match status" value="1"/>
</dbReference>
<reference evidence="3 4" key="1">
    <citation type="journal article" date="2018" name="ACS Chem. Biol.">
        <title>Ketoreductase domain dysfunction expands chemodiversity: malyngamide biosynthesis in the cyanobacterium Okeania hirsuta.</title>
        <authorList>
            <person name="Moss N.A."/>
            <person name="Leao T."/>
            <person name="Rankin M."/>
            <person name="McCullough T.M."/>
            <person name="Qu P."/>
            <person name="Korobeynikov A."/>
            <person name="Smith J.L."/>
            <person name="Gerwick L."/>
            <person name="Gerwick W.H."/>
        </authorList>
    </citation>
    <scope>NUCLEOTIDE SEQUENCE [LARGE SCALE GENOMIC DNA]</scope>
    <source>
        <strain evidence="3 4">PAB10Feb10-1</strain>
    </source>
</reference>
<evidence type="ECO:0000313" key="4">
    <source>
        <dbReference type="Proteomes" id="UP000269154"/>
    </source>
</evidence>
<feature type="domain" description="Glycosyltransferase family 28 N-terminal" evidence="1">
    <location>
        <begin position="3"/>
        <end position="144"/>
    </location>
</feature>
<dbReference type="PANTHER" id="PTHR48050:SF13">
    <property type="entry name" value="STEROL 3-BETA-GLUCOSYLTRANSFERASE UGT80A2"/>
    <property type="match status" value="1"/>
</dbReference>
<name>A0A3N6R8A3_9CYAN</name>
<accession>A0A3N6R8A3</accession>
<dbReference type="InterPro" id="IPR002213">
    <property type="entry name" value="UDP_glucos_trans"/>
</dbReference>
<dbReference type="GO" id="GO:0008194">
    <property type="term" value="F:UDP-glycosyltransferase activity"/>
    <property type="evidence" value="ECO:0007669"/>
    <property type="project" value="InterPro"/>
</dbReference>
<sequence length="423" mass="47083">MRITILALGTRGDVQPYIALGLGLQAAGHQVKIASLDIFEDFISNKGLHFASLGGISKKLKKRSQNKDKINSISFHGLWGRINWWFIFGSSLENLMFKTWEVCQETDVIIYSRLSLPAYHIAEKLGIPCYAAYTNPLTPTRTFPNPLFTSNFNLEGKLNWLTHIAEEQFCWQFIRKEINQWRTKTLNLSPIPITGVYSRQRQQKIPTLHCYSPNVLPKPSDWQDWAYVTGYWFLDSPANWQPPKELIDFLAAGSPPVYIGFGSMSDTNPEALTKLVLNALAQSGQRGILMKGWGALSNADLPDNVFKIDSVPHDWLFPQVAAVVHHGGAGTTSAGLRAGVPSIIIPFVADQPFWGQRLANLGVGTQPIPRQELTAERLAAAITIATSDETMKDRARILGQKIRAENGVKNAVEIINSHLSSHN</sequence>
<dbReference type="SUPFAM" id="SSF53756">
    <property type="entry name" value="UDP-Glycosyltransferase/glycogen phosphorylase"/>
    <property type="match status" value="1"/>
</dbReference>
<dbReference type="Proteomes" id="UP000269154">
    <property type="component" value="Unassembled WGS sequence"/>
</dbReference>
<organism evidence="3 4">
    <name type="scientific">Okeania hirsuta</name>
    <dbReference type="NCBI Taxonomy" id="1458930"/>
    <lineage>
        <taxon>Bacteria</taxon>
        <taxon>Bacillati</taxon>
        <taxon>Cyanobacteriota</taxon>
        <taxon>Cyanophyceae</taxon>
        <taxon>Oscillatoriophycideae</taxon>
        <taxon>Oscillatoriales</taxon>
        <taxon>Microcoleaceae</taxon>
        <taxon>Okeania</taxon>
    </lineage>
</organism>
<keyword evidence="3" id="KW-0808">Transferase</keyword>
<dbReference type="OrthoDB" id="9805366at2"/>
<dbReference type="GO" id="GO:0033072">
    <property type="term" value="P:vancomycin biosynthetic process"/>
    <property type="evidence" value="ECO:0007669"/>
    <property type="project" value="UniProtKB-ARBA"/>
</dbReference>
<proteinExistence type="predicted"/>
<dbReference type="FunFam" id="3.40.50.2000:FF:000009">
    <property type="entry name" value="Sterol 3-beta-glucosyltransferase UGT80A2"/>
    <property type="match status" value="1"/>
</dbReference>
<dbReference type="RefSeq" id="WP_124155367.1">
    <property type="nucleotide sequence ID" value="NZ_CAWOLW010000116.1"/>
</dbReference>
<dbReference type="InterPro" id="IPR050426">
    <property type="entry name" value="Glycosyltransferase_28"/>
</dbReference>
<dbReference type="PANTHER" id="PTHR48050">
    <property type="entry name" value="STEROL 3-BETA-GLUCOSYLTRANSFERASE"/>
    <property type="match status" value="1"/>
</dbReference>
<evidence type="ECO:0000259" key="2">
    <source>
        <dbReference type="Pfam" id="PF06722"/>
    </source>
</evidence>
<dbReference type="AlphaFoldDB" id="A0A3N6R8A3"/>
<dbReference type="InterPro" id="IPR010610">
    <property type="entry name" value="EryCIII-like_C"/>
</dbReference>
<dbReference type="Pfam" id="PF06722">
    <property type="entry name" value="EryCIII-like_C"/>
    <property type="match status" value="1"/>
</dbReference>
<gene>
    <name evidence="3" type="ORF">D5R40_25220</name>
</gene>
<comment type="caution">
    <text evidence="3">The sequence shown here is derived from an EMBL/GenBank/DDBJ whole genome shotgun (WGS) entry which is preliminary data.</text>
</comment>
<dbReference type="InterPro" id="IPR004276">
    <property type="entry name" value="GlycoTrans_28_N"/>
</dbReference>
<dbReference type="GO" id="GO:0016758">
    <property type="term" value="F:hexosyltransferase activity"/>
    <property type="evidence" value="ECO:0007669"/>
    <property type="project" value="InterPro"/>
</dbReference>